<evidence type="ECO:0000256" key="1">
    <source>
        <dbReference type="SAM" id="MobiDB-lite"/>
    </source>
</evidence>
<gene>
    <name evidence="2" type="ORF">FN924_03330</name>
</gene>
<proteinExistence type="predicted"/>
<reference evidence="2 3" key="1">
    <citation type="submission" date="2019-07" db="EMBL/GenBank/DDBJ databases">
        <authorList>
            <person name="Li J."/>
        </authorList>
    </citation>
    <scope>NUCLEOTIDE SEQUENCE [LARGE SCALE GENOMIC DNA]</scope>
    <source>
        <strain evidence="2 3">TKL69</strain>
    </source>
</reference>
<dbReference type="EMBL" id="CP041666">
    <property type="protein sequence ID" value="QDP42078.1"/>
    <property type="molecule type" value="Genomic_DNA"/>
</dbReference>
<dbReference type="InterPro" id="IPR057360">
    <property type="entry name" value="YxzE"/>
</dbReference>
<organism evidence="2 3">
    <name type="scientific">Radiobacillus deserti</name>
    <dbReference type="NCBI Taxonomy" id="2594883"/>
    <lineage>
        <taxon>Bacteria</taxon>
        <taxon>Bacillati</taxon>
        <taxon>Bacillota</taxon>
        <taxon>Bacilli</taxon>
        <taxon>Bacillales</taxon>
        <taxon>Bacillaceae</taxon>
        <taxon>Radiobacillus</taxon>
    </lineage>
</organism>
<dbReference type="Pfam" id="PF25184">
    <property type="entry name" value="YxzE"/>
    <property type="match status" value="1"/>
</dbReference>
<feature type="region of interest" description="Disordered" evidence="1">
    <location>
        <begin position="50"/>
        <end position="75"/>
    </location>
</feature>
<evidence type="ECO:0000313" key="2">
    <source>
        <dbReference type="EMBL" id="QDP42078.1"/>
    </source>
</evidence>
<feature type="compositionally biased region" description="Gly residues" evidence="1">
    <location>
        <begin position="60"/>
        <end position="75"/>
    </location>
</feature>
<sequence length="75" mass="7821">MLFFVMGIILFVLLLIGIVLAISVKVSRRSNNHNVMRSGHTPFFFFGDSDSSSHDHGSSFDGGFGGDGGGGGGGE</sequence>
<accession>A0A516KL18</accession>
<protein>
    <recommendedName>
        <fullName evidence="4">Methanol dehydrogenase</fullName>
    </recommendedName>
</protein>
<dbReference type="Proteomes" id="UP000315215">
    <property type="component" value="Chromosome"/>
</dbReference>
<keyword evidence="3" id="KW-1185">Reference proteome</keyword>
<evidence type="ECO:0008006" key="4">
    <source>
        <dbReference type="Google" id="ProtNLM"/>
    </source>
</evidence>
<name>A0A516KL18_9BACI</name>
<evidence type="ECO:0000313" key="3">
    <source>
        <dbReference type="Proteomes" id="UP000315215"/>
    </source>
</evidence>
<dbReference type="KEGG" id="aqt:FN924_03330"/>
<dbReference type="AlphaFoldDB" id="A0A516KL18"/>